<dbReference type="GeneID" id="17307942"/>
<evidence type="ECO:0000313" key="1">
    <source>
        <dbReference type="EMBL" id="EKX51117.1"/>
    </source>
</evidence>
<dbReference type="OrthoDB" id="204795at2759"/>
<reference evidence="2" key="3">
    <citation type="submission" date="2016-03" db="UniProtKB">
        <authorList>
            <consortium name="EnsemblProtists"/>
        </authorList>
    </citation>
    <scope>IDENTIFICATION</scope>
</reference>
<organism evidence="1">
    <name type="scientific">Guillardia theta (strain CCMP2712)</name>
    <name type="common">Cryptophyte</name>
    <dbReference type="NCBI Taxonomy" id="905079"/>
    <lineage>
        <taxon>Eukaryota</taxon>
        <taxon>Cryptophyceae</taxon>
        <taxon>Pyrenomonadales</taxon>
        <taxon>Geminigeraceae</taxon>
        <taxon>Guillardia</taxon>
    </lineage>
</organism>
<gene>
    <name evidence="1" type="ORF">GUITHDRAFT_150993</name>
</gene>
<evidence type="ECO:0000313" key="3">
    <source>
        <dbReference type="Proteomes" id="UP000011087"/>
    </source>
</evidence>
<dbReference type="Proteomes" id="UP000011087">
    <property type="component" value="Unassembled WGS sequence"/>
</dbReference>
<proteinExistence type="predicted"/>
<dbReference type="EMBL" id="JH992976">
    <property type="protein sequence ID" value="EKX51117.1"/>
    <property type="molecule type" value="Genomic_DNA"/>
</dbReference>
<dbReference type="PaxDb" id="55529-EKX51117"/>
<dbReference type="KEGG" id="gtt:GUITHDRAFT_150993"/>
<reference evidence="1 3" key="1">
    <citation type="journal article" date="2012" name="Nature">
        <title>Algal genomes reveal evolutionary mosaicism and the fate of nucleomorphs.</title>
        <authorList>
            <consortium name="DOE Joint Genome Institute"/>
            <person name="Curtis B.A."/>
            <person name="Tanifuji G."/>
            <person name="Burki F."/>
            <person name="Gruber A."/>
            <person name="Irimia M."/>
            <person name="Maruyama S."/>
            <person name="Arias M.C."/>
            <person name="Ball S.G."/>
            <person name="Gile G.H."/>
            <person name="Hirakawa Y."/>
            <person name="Hopkins J.F."/>
            <person name="Kuo A."/>
            <person name="Rensing S.A."/>
            <person name="Schmutz J."/>
            <person name="Symeonidi A."/>
            <person name="Elias M."/>
            <person name="Eveleigh R.J."/>
            <person name="Herman E.K."/>
            <person name="Klute M.J."/>
            <person name="Nakayama T."/>
            <person name="Obornik M."/>
            <person name="Reyes-Prieto A."/>
            <person name="Armbrust E.V."/>
            <person name="Aves S.J."/>
            <person name="Beiko R.G."/>
            <person name="Coutinho P."/>
            <person name="Dacks J.B."/>
            <person name="Durnford D.G."/>
            <person name="Fast N.M."/>
            <person name="Green B.R."/>
            <person name="Grisdale C.J."/>
            <person name="Hempel F."/>
            <person name="Henrissat B."/>
            <person name="Hoppner M.P."/>
            <person name="Ishida K."/>
            <person name="Kim E."/>
            <person name="Koreny L."/>
            <person name="Kroth P.G."/>
            <person name="Liu Y."/>
            <person name="Malik S.B."/>
            <person name="Maier U.G."/>
            <person name="McRose D."/>
            <person name="Mock T."/>
            <person name="Neilson J.A."/>
            <person name="Onodera N.T."/>
            <person name="Poole A.M."/>
            <person name="Pritham E.J."/>
            <person name="Richards T.A."/>
            <person name="Rocap G."/>
            <person name="Roy S.W."/>
            <person name="Sarai C."/>
            <person name="Schaack S."/>
            <person name="Shirato S."/>
            <person name="Slamovits C.H."/>
            <person name="Spencer D.F."/>
            <person name="Suzuki S."/>
            <person name="Worden A.Z."/>
            <person name="Zauner S."/>
            <person name="Barry K."/>
            <person name="Bell C."/>
            <person name="Bharti A.K."/>
            <person name="Crow J.A."/>
            <person name="Grimwood J."/>
            <person name="Kramer R."/>
            <person name="Lindquist E."/>
            <person name="Lucas S."/>
            <person name="Salamov A."/>
            <person name="McFadden G.I."/>
            <person name="Lane C.E."/>
            <person name="Keeling P.J."/>
            <person name="Gray M.W."/>
            <person name="Grigoriev I.V."/>
            <person name="Archibald J.M."/>
        </authorList>
    </citation>
    <scope>NUCLEOTIDE SEQUENCE</scope>
    <source>
        <strain evidence="1 3">CCMP2712</strain>
    </source>
</reference>
<name>L1JRN8_GUITC</name>
<reference evidence="3" key="2">
    <citation type="submission" date="2012-11" db="EMBL/GenBank/DDBJ databases">
        <authorList>
            <person name="Kuo A."/>
            <person name="Curtis B.A."/>
            <person name="Tanifuji G."/>
            <person name="Burki F."/>
            <person name="Gruber A."/>
            <person name="Irimia M."/>
            <person name="Maruyama S."/>
            <person name="Arias M.C."/>
            <person name="Ball S.G."/>
            <person name="Gile G.H."/>
            <person name="Hirakawa Y."/>
            <person name="Hopkins J.F."/>
            <person name="Rensing S.A."/>
            <person name="Schmutz J."/>
            <person name="Symeonidi A."/>
            <person name="Elias M."/>
            <person name="Eveleigh R.J."/>
            <person name="Herman E.K."/>
            <person name="Klute M.J."/>
            <person name="Nakayama T."/>
            <person name="Obornik M."/>
            <person name="Reyes-Prieto A."/>
            <person name="Armbrust E.V."/>
            <person name="Aves S.J."/>
            <person name="Beiko R.G."/>
            <person name="Coutinho P."/>
            <person name="Dacks J.B."/>
            <person name="Durnford D.G."/>
            <person name="Fast N.M."/>
            <person name="Green B.R."/>
            <person name="Grisdale C."/>
            <person name="Hempe F."/>
            <person name="Henrissat B."/>
            <person name="Hoppner M.P."/>
            <person name="Ishida K.-I."/>
            <person name="Kim E."/>
            <person name="Koreny L."/>
            <person name="Kroth P.G."/>
            <person name="Liu Y."/>
            <person name="Malik S.-B."/>
            <person name="Maier U.G."/>
            <person name="McRose D."/>
            <person name="Mock T."/>
            <person name="Neilson J.A."/>
            <person name="Onodera N.T."/>
            <person name="Poole A.M."/>
            <person name="Pritham E.J."/>
            <person name="Richards T.A."/>
            <person name="Rocap G."/>
            <person name="Roy S.W."/>
            <person name="Sarai C."/>
            <person name="Schaack S."/>
            <person name="Shirato S."/>
            <person name="Slamovits C.H."/>
            <person name="Spencer D.F."/>
            <person name="Suzuki S."/>
            <person name="Worden A.Z."/>
            <person name="Zauner S."/>
            <person name="Barry K."/>
            <person name="Bell C."/>
            <person name="Bharti A.K."/>
            <person name="Crow J.A."/>
            <person name="Grimwood J."/>
            <person name="Kramer R."/>
            <person name="Lindquist E."/>
            <person name="Lucas S."/>
            <person name="Salamov A."/>
            <person name="McFadden G.I."/>
            <person name="Lane C.E."/>
            <person name="Keeling P.J."/>
            <person name="Gray M.W."/>
            <person name="Grigoriev I.V."/>
            <person name="Archibald J.M."/>
        </authorList>
    </citation>
    <scope>NUCLEOTIDE SEQUENCE</scope>
    <source>
        <strain evidence="3">CCMP2712</strain>
    </source>
</reference>
<evidence type="ECO:0000313" key="2">
    <source>
        <dbReference type="EnsemblProtists" id="EKX51117"/>
    </source>
</evidence>
<dbReference type="HOGENOM" id="CLU_1535378_0_0_1"/>
<keyword evidence="3" id="KW-1185">Reference proteome</keyword>
<dbReference type="RefSeq" id="XP_005838097.1">
    <property type="nucleotide sequence ID" value="XM_005838040.1"/>
</dbReference>
<sequence length="175" mass="18154">MDRQVAIKQAVNQIDNFEQGAQRAGGVKVMGAAAAAGGVVGAVTMGGVIAPVALAAGAAYATSKDDKIGDFARAAGHSTIGAYKKASEYNEKHQVTDKVKRAAVGAYQKAVEIDDKYKVVDKTKAAASGTIAAANKFNEKHQITSKLSKAFVSGLSTIADKLDPPSKDEEKDQKS</sequence>
<dbReference type="eggNOG" id="ENOG502SCZE">
    <property type="taxonomic scope" value="Eukaryota"/>
</dbReference>
<accession>L1JRN8</accession>
<dbReference type="EnsemblProtists" id="EKX51117">
    <property type="protein sequence ID" value="EKX51117"/>
    <property type="gene ID" value="GUITHDRAFT_150993"/>
</dbReference>
<dbReference type="OMA" id="HDMNERH"/>
<protein>
    <submittedName>
        <fullName evidence="1 2">Uncharacterized protein</fullName>
    </submittedName>
</protein>
<dbReference type="AlphaFoldDB" id="L1JRN8"/>